<accession>A0A6A5FSZ5</accession>
<dbReference type="Proteomes" id="UP000483820">
    <property type="component" value="Chromosome X"/>
</dbReference>
<gene>
    <name evidence="1" type="ORF">GCK72_022120</name>
</gene>
<protein>
    <submittedName>
        <fullName evidence="1">Uncharacterized protein</fullName>
    </submittedName>
</protein>
<dbReference type="RefSeq" id="XP_053578230.1">
    <property type="nucleotide sequence ID" value="XM_053734664.1"/>
</dbReference>
<proteinExistence type="predicted"/>
<reference evidence="1 2" key="1">
    <citation type="submission" date="2019-12" db="EMBL/GenBank/DDBJ databases">
        <title>Chromosome-level assembly of the Caenorhabditis remanei genome.</title>
        <authorList>
            <person name="Teterina A.A."/>
            <person name="Willis J.H."/>
            <person name="Phillips P.C."/>
        </authorList>
    </citation>
    <scope>NUCLEOTIDE SEQUENCE [LARGE SCALE GENOMIC DNA]</scope>
    <source>
        <strain evidence="1 2">PX506</strain>
        <tissue evidence="1">Whole organism</tissue>
    </source>
</reference>
<sequence>MVPSINDNDFDAKLAERVRLLEARAQQEKTKSQLQAEKPVTAQKVQSYLFNGTRYFTYGQTSMNFLAWMYRQQHIPVGNHNGTTRNGYPRQYAAYQNADIMDIYHMERVYC</sequence>
<dbReference type="AlphaFoldDB" id="A0A6A5FSZ5"/>
<evidence type="ECO:0000313" key="1">
    <source>
        <dbReference type="EMBL" id="KAF1745673.1"/>
    </source>
</evidence>
<evidence type="ECO:0000313" key="2">
    <source>
        <dbReference type="Proteomes" id="UP000483820"/>
    </source>
</evidence>
<comment type="caution">
    <text evidence="1">The sequence shown here is derived from an EMBL/GenBank/DDBJ whole genome shotgun (WGS) entry which is preliminary data.</text>
</comment>
<dbReference type="GeneID" id="9809839"/>
<dbReference type="CTD" id="9809839"/>
<name>A0A6A5FSZ5_CAERE</name>
<organism evidence="1 2">
    <name type="scientific">Caenorhabditis remanei</name>
    <name type="common">Caenorhabditis vulgaris</name>
    <dbReference type="NCBI Taxonomy" id="31234"/>
    <lineage>
        <taxon>Eukaryota</taxon>
        <taxon>Metazoa</taxon>
        <taxon>Ecdysozoa</taxon>
        <taxon>Nematoda</taxon>
        <taxon>Chromadorea</taxon>
        <taxon>Rhabditida</taxon>
        <taxon>Rhabditina</taxon>
        <taxon>Rhabditomorpha</taxon>
        <taxon>Rhabditoidea</taxon>
        <taxon>Rhabditidae</taxon>
        <taxon>Peloderinae</taxon>
        <taxon>Caenorhabditis</taxon>
    </lineage>
</organism>
<dbReference type="EMBL" id="WUAV01000006">
    <property type="protein sequence ID" value="KAF1745673.1"/>
    <property type="molecule type" value="Genomic_DNA"/>
</dbReference>
<dbReference type="KEGG" id="crq:GCK72_022120"/>